<feature type="transmembrane region" description="Helical" evidence="6">
    <location>
        <begin position="60"/>
        <end position="80"/>
    </location>
</feature>
<keyword evidence="9" id="KW-1185">Reference proteome</keyword>
<dbReference type="Pfam" id="PF13396">
    <property type="entry name" value="PLDc_N"/>
    <property type="match status" value="1"/>
</dbReference>
<accession>A0ABQ1NPN2</accession>
<dbReference type="InterPro" id="IPR027379">
    <property type="entry name" value="CLS_N"/>
</dbReference>
<keyword evidence="5 6" id="KW-0472">Membrane</keyword>
<evidence type="ECO:0000256" key="3">
    <source>
        <dbReference type="ARBA" id="ARBA00022692"/>
    </source>
</evidence>
<evidence type="ECO:0000259" key="7">
    <source>
        <dbReference type="Pfam" id="PF13396"/>
    </source>
</evidence>
<protein>
    <recommendedName>
        <fullName evidence="7">Cardiolipin synthase N-terminal domain-containing protein</fullName>
    </recommendedName>
</protein>
<feature type="transmembrane region" description="Helical" evidence="6">
    <location>
        <begin position="28"/>
        <end position="48"/>
    </location>
</feature>
<dbReference type="RefSeq" id="WP_188665320.1">
    <property type="nucleotide sequence ID" value="NZ_BMJI01000001.1"/>
</dbReference>
<name>A0ABQ1NPN2_9MICC</name>
<comment type="caution">
    <text evidence="8">The sequence shown here is derived from an EMBL/GenBank/DDBJ whole genome shotgun (WGS) entry which is preliminary data.</text>
</comment>
<comment type="subcellular location">
    <subcellularLocation>
        <location evidence="1">Cell membrane</location>
        <topology evidence="1">Multi-pass membrane protein</topology>
    </subcellularLocation>
</comment>
<dbReference type="Proteomes" id="UP000597761">
    <property type="component" value="Unassembled WGS sequence"/>
</dbReference>
<evidence type="ECO:0000313" key="8">
    <source>
        <dbReference type="EMBL" id="GGC79930.1"/>
    </source>
</evidence>
<evidence type="ECO:0000256" key="4">
    <source>
        <dbReference type="ARBA" id="ARBA00022989"/>
    </source>
</evidence>
<reference evidence="9" key="1">
    <citation type="journal article" date="2019" name="Int. J. Syst. Evol. Microbiol.">
        <title>The Global Catalogue of Microorganisms (GCM) 10K type strain sequencing project: providing services to taxonomists for standard genome sequencing and annotation.</title>
        <authorList>
            <consortium name="The Broad Institute Genomics Platform"/>
            <consortium name="The Broad Institute Genome Sequencing Center for Infectious Disease"/>
            <person name="Wu L."/>
            <person name="Ma J."/>
        </authorList>
    </citation>
    <scope>NUCLEOTIDE SEQUENCE [LARGE SCALE GENOMIC DNA]</scope>
    <source>
        <strain evidence="9">CGMCC 1.15480</strain>
    </source>
</reference>
<organism evidence="8 9">
    <name type="scientific">Tersicoccus solisilvae</name>
    <dbReference type="NCBI Taxonomy" id="1882339"/>
    <lineage>
        <taxon>Bacteria</taxon>
        <taxon>Bacillati</taxon>
        <taxon>Actinomycetota</taxon>
        <taxon>Actinomycetes</taxon>
        <taxon>Micrococcales</taxon>
        <taxon>Micrococcaceae</taxon>
        <taxon>Tersicoccus</taxon>
    </lineage>
</organism>
<evidence type="ECO:0000256" key="1">
    <source>
        <dbReference type="ARBA" id="ARBA00004651"/>
    </source>
</evidence>
<evidence type="ECO:0000256" key="5">
    <source>
        <dbReference type="ARBA" id="ARBA00023136"/>
    </source>
</evidence>
<feature type="domain" description="Cardiolipin synthase N-terminal" evidence="7">
    <location>
        <begin position="42"/>
        <end position="81"/>
    </location>
</feature>
<proteinExistence type="predicted"/>
<evidence type="ECO:0000256" key="6">
    <source>
        <dbReference type="SAM" id="Phobius"/>
    </source>
</evidence>
<sequence>MSTGTPSATTVLSAEEPGNALAPMAWEVLVGGIGLSLLLYMVVGLVSVLSSRVVTGPVKVTWAVVVLAFPLLGPTAWFVWRARQSTSVH</sequence>
<evidence type="ECO:0000256" key="2">
    <source>
        <dbReference type="ARBA" id="ARBA00022475"/>
    </source>
</evidence>
<gene>
    <name evidence="8" type="ORF">GCM10011512_03220</name>
</gene>
<keyword evidence="2" id="KW-1003">Cell membrane</keyword>
<keyword evidence="4 6" id="KW-1133">Transmembrane helix</keyword>
<dbReference type="EMBL" id="BMJI01000001">
    <property type="protein sequence ID" value="GGC79930.1"/>
    <property type="molecule type" value="Genomic_DNA"/>
</dbReference>
<keyword evidence="3 6" id="KW-0812">Transmembrane</keyword>
<evidence type="ECO:0000313" key="9">
    <source>
        <dbReference type="Proteomes" id="UP000597761"/>
    </source>
</evidence>